<dbReference type="Pfam" id="PF04203">
    <property type="entry name" value="Sortase"/>
    <property type="match status" value="1"/>
</dbReference>
<keyword evidence="3" id="KW-0812">Transmembrane</keyword>
<dbReference type="InterPro" id="IPR042002">
    <property type="entry name" value="Sortase_C"/>
</dbReference>
<keyword evidence="1" id="KW-0378">Hydrolase</keyword>
<feature type="transmembrane region" description="Helical" evidence="3">
    <location>
        <begin position="12"/>
        <end position="32"/>
    </location>
</feature>
<evidence type="ECO:0000313" key="5">
    <source>
        <dbReference type="Proteomes" id="UP000301475"/>
    </source>
</evidence>
<keyword evidence="3" id="KW-0472">Membrane</keyword>
<dbReference type="InterPro" id="IPR005754">
    <property type="entry name" value="Sortase"/>
</dbReference>
<evidence type="ECO:0000256" key="1">
    <source>
        <dbReference type="ARBA" id="ARBA00022801"/>
    </source>
</evidence>
<dbReference type="CDD" id="cd05827">
    <property type="entry name" value="Sortase_C"/>
    <property type="match status" value="1"/>
</dbReference>
<dbReference type="KEGG" id="ruj:E5Z56_03190"/>
<evidence type="ECO:0000256" key="2">
    <source>
        <dbReference type="PIRSR" id="PIRSR605754-1"/>
    </source>
</evidence>
<dbReference type="GO" id="GO:0016787">
    <property type="term" value="F:hydrolase activity"/>
    <property type="evidence" value="ECO:0007669"/>
    <property type="project" value="UniProtKB-KW"/>
</dbReference>
<dbReference type="AlphaFoldDB" id="A0A4P8XTT3"/>
<reference evidence="4 5" key="1">
    <citation type="submission" date="2019-04" db="EMBL/GenBank/DDBJ databases">
        <authorList>
            <person name="Embree M."/>
            <person name="Gaffney J.R."/>
        </authorList>
    </citation>
    <scope>NUCLEOTIDE SEQUENCE [LARGE SCALE GENOMIC DNA]</scope>
    <source>
        <strain evidence="4 5">JE7A12</strain>
    </source>
</reference>
<feature type="active site" description="Acyl-thioester intermediate" evidence="2">
    <location>
        <position position="214"/>
    </location>
</feature>
<proteinExistence type="predicted"/>
<dbReference type="NCBIfam" id="NF033745">
    <property type="entry name" value="class_C_sortase"/>
    <property type="match status" value="1"/>
</dbReference>
<dbReference type="SUPFAM" id="SSF63817">
    <property type="entry name" value="Sortase"/>
    <property type="match status" value="1"/>
</dbReference>
<dbReference type="InterPro" id="IPR023365">
    <property type="entry name" value="Sortase_dom-sf"/>
</dbReference>
<keyword evidence="3" id="KW-1133">Transmembrane helix</keyword>
<protein>
    <submittedName>
        <fullName evidence="4">Class C sortase</fullName>
    </submittedName>
</protein>
<gene>
    <name evidence="4" type="ORF">E5Z56_03190</name>
</gene>
<sequence>MNKKRKALSAVLNLMLVMFFLACVTLLLYPFVSNHLMYARQYERIVSYDNRSSKMDDEEKQRYLSAARAYNERLLNDKIGYRLSEKQMEEYLSLLNYESDNTMGYIRIPKIDVNLMIYHTVDEKYLSTGTGHVPGSSLPVGGKGTNSIIMGHRGLTSATLFTNLDRLEVGDRFFISILGDKLAYEIEDISVVEPEKLQEISIDPDEDICTLVTCTPYGVNSHRLVLRGHRIPYDADDDSQGAGGESYYRIRVPDIWGAPDLSEILAMLGAAVLITGLIVIIVKKIKRKKSDKEGGNKNEKDS</sequence>
<organism evidence="4 5">
    <name type="scientific">Ruminococcus bovis</name>
    <dbReference type="NCBI Taxonomy" id="2564099"/>
    <lineage>
        <taxon>Bacteria</taxon>
        <taxon>Bacillati</taxon>
        <taxon>Bacillota</taxon>
        <taxon>Clostridia</taxon>
        <taxon>Eubacteriales</taxon>
        <taxon>Oscillospiraceae</taxon>
        <taxon>Ruminococcus</taxon>
    </lineage>
</organism>
<name>A0A4P8XTT3_9FIRM</name>
<dbReference type="OrthoDB" id="1648028at2"/>
<dbReference type="RefSeq" id="WP_138156493.1">
    <property type="nucleotide sequence ID" value="NZ_CP039381.1"/>
</dbReference>
<dbReference type="Gene3D" id="2.40.260.10">
    <property type="entry name" value="Sortase"/>
    <property type="match status" value="1"/>
</dbReference>
<dbReference type="PROSITE" id="PS51257">
    <property type="entry name" value="PROKAR_LIPOPROTEIN"/>
    <property type="match status" value="1"/>
</dbReference>
<dbReference type="EMBL" id="CP039381">
    <property type="protein sequence ID" value="QCT06416.1"/>
    <property type="molecule type" value="Genomic_DNA"/>
</dbReference>
<keyword evidence="5" id="KW-1185">Reference proteome</keyword>
<evidence type="ECO:0000313" key="4">
    <source>
        <dbReference type="EMBL" id="QCT06416.1"/>
    </source>
</evidence>
<accession>A0A4P8XTT3</accession>
<dbReference type="NCBIfam" id="TIGR01076">
    <property type="entry name" value="sortase_fam"/>
    <property type="match status" value="1"/>
</dbReference>
<dbReference type="Proteomes" id="UP000301475">
    <property type="component" value="Chromosome"/>
</dbReference>
<evidence type="ECO:0000256" key="3">
    <source>
        <dbReference type="SAM" id="Phobius"/>
    </source>
</evidence>
<feature type="active site" description="Proton donor/acceptor" evidence="2">
    <location>
        <position position="152"/>
    </location>
</feature>
<feature type="transmembrane region" description="Helical" evidence="3">
    <location>
        <begin position="264"/>
        <end position="282"/>
    </location>
</feature>